<evidence type="ECO:0000256" key="5">
    <source>
        <dbReference type="ARBA" id="ARBA00023004"/>
    </source>
</evidence>
<keyword evidence="6" id="KW-0411">Iron-sulfur</keyword>
<dbReference type="GO" id="GO:0031071">
    <property type="term" value="F:cysteine desulfurase activity"/>
    <property type="evidence" value="ECO:0007669"/>
    <property type="project" value="UniProtKB-ARBA"/>
</dbReference>
<evidence type="ECO:0000313" key="9">
    <source>
        <dbReference type="Proteomes" id="UP000282892"/>
    </source>
</evidence>
<dbReference type="OrthoDB" id="9808002at2"/>
<dbReference type="SUPFAM" id="SSF53383">
    <property type="entry name" value="PLP-dependent transferases"/>
    <property type="match status" value="1"/>
</dbReference>
<evidence type="ECO:0000256" key="6">
    <source>
        <dbReference type="ARBA" id="ARBA00023014"/>
    </source>
</evidence>
<dbReference type="AlphaFoldDB" id="A0A3T0I2P4"/>
<gene>
    <name evidence="8" type="ORF">CHR53_21410</name>
</gene>
<sequence>MIYLDNSATTKPYKEVLDSFVTVSSEYFGNPSSLHSFGGQAEKLLSQAREQTAKLLDVKANEIYFTSGGTESNNLAIKGAAYKNRNRGKHLITSSVEHPSVRLAMEQLEEEGFEITYLPVDGNGRVSAEELEQAIRKDTILVSIMLVNNEVGTIQPVKEIGEVLKRHSTVLFHVDAIQGVGKVPLHLHEYGIDFCSFSGHKFHALKGTGILYVRDGIGITPLFSGGNQERKLRSGTENVAGAVAIAKALRMTLAKSPDRIGAMREIQSMLRTELSKNEFIRINTPADHAAPHIINFSLKGIKSEVFVHALEKEKIFVSTTSACSSKKKSASSTLIAMGLPEEIAESAIRLSLSFNNTVQEAVETISVIENTVKQLERVMK</sequence>
<dbReference type="Gene3D" id="3.40.640.10">
    <property type="entry name" value="Type I PLP-dependent aspartate aminotransferase-like (Major domain)"/>
    <property type="match status" value="1"/>
</dbReference>
<dbReference type="NCBIfam" id="NF002806">
    <property type="entry name" value="PRK02948.1"/>
    <property type="match status" value="1"/>
</dbReference>
<dbReference type="Proteomes" id="UP000282892">
    <property type="component" value="Chromosome"/>
</dbReference>
<dbReference type="InterPro" id="IPR016454">
    <property type="entry name" value="Cysteine_dSase"/>
</dbReference>
<keyword evidence="4" id="KW-0663">Pyridoxal phosphate</keyword>
<organism evidence="8 9">
    <name type="scientific">Neobacillus mesonae</name>
    <dbReference type="NCBI Taxonomy" id="1193713"/>
    <lineage>
        <taxon>Bacteria</taxon>
        <taxon>Bacillati</taxon>
        <taxon>Bacillota</taxon>
        <taxon>Bacilli</taxon>
        <taxon>Bacillales</taxon>
        <taxon>Bacillaceae</taxon>
        <taxon>Neobacillus</taxon>
    </lineage>
</organism>
<dbReference type="InterPro" id="IPR015422">
    <property type="entry name" value="PyrdxlP-dep_Trfase_small"/>
</dbReference>
<dbReference type="Gene3D" id="1.10.260.50">
    <property type="match status" value="1"/>
</dbReference>
<dbReference type="FunFam" id="3.40.640.10:FF:000084">
    <property type="entry name" value="IscS-like cysteine desulfurase"/>
    <property type="match status" value="1"/>
</dbReference>
<comment type="cofactor">
    <cofactor evidence="1">
        <name>pyridoxal 5'-phosphate</name>
        <dbReference type="ChEBI" id="CHEBI:597326"/>
    </cofactor>
</comment>
<dbReference type="KEGG" id="nmk:CHR53_21410"/>
<dbReference type="Pfam" id="PF00266">
    <property type="entry name" value="Aminotran_5"/>
    <property type="match status" value="1"/>
</dbReference>
<dbReference type="PIRSF" id="PIRSF005572">
    <property type="entry name" value="NifS"/>
    <property type="match status" value="1"/>
</dbReference>
<dbReference type="InterPro" id="IPR015421">
    <property type="entry name" value="PyrdxlP-dep_Trfase_major"/>
</dbReference>
<evidence type="ECO:0000256" key="4">
    <source>
        <dbReference type="ARBA" id="ARBA00022898"/>
    </source>
</evidence>
<keyword evidence="9" id="KW-1185">Reference proteome</keyword>
<evidence type="ECO:0000256" key="1">
    <source>
        <dbReference type="ARBA" id="ARBA00001933"/>
    </source>
</evidence>
<dbReference type="RefSeq" id="WP_127488268.1">
    <property type="nucleotide sequence ID" value="NZ_CP022572.1"/>
</dbReference>
<protein>
    <submittedName>
        <fullName evidence="8">Cysteine desulfurase NifS</fullName>
    </submittedName>
</protein>
<dbReference type="InterPro" id="IPR000192">
    <property type="entry name" value="Aminotrans_V_dom"/>
</dbReference>
<evidence type="ECO:0000259" key="7">
    <source>
        <dbReference type="Pfam" id="PF00266"/>
    </source>
</evidence>
<dbReference type="Gene3D" id="3.90.1150.10">
    <property type="entry name" value="Aspartate Aminotransferase, domain 1"/>
    <property type="match status" value="1"/>
</dbReference>
<dbReference type="GO" id="GO:0051536">
    <property type="term" value="F:iron-sulfur cluster binding"/>
    <property type="evidence" value="ECO:0007669"/>
    <property type="project" value="UniProtKB-KW"/>
</dbReference>
<reference evidence="8 9" key="1">
    <citation type="submission" date="2017-07" db="EMBL/GenBank/DDBJ databases">
        <title>The complete genome sequence of Bacillus mesonae strain H20-5, an efficient strain improving plant abiotic stress resistance.</title>
        <authorList>
            <person name="Kim S.Y."/>
            <person name="Song H."/>
            <person name="Sang M.K."/>
            <person name="Weon H.-Y."/>
            <person name="Song J."/>
        </authorList>
    </citation>
    <scope>NUCLEOTIDE SEQUENCE [LARGE SCALE GENOMIC DNA]</scope>
    <source>
        <strain evidence="8 9">H20-5</strain>
    </source>
</reference>
<dbReference type="STRING" id="1193713.GCA_001636315_01162"/>
<accession>A0A3T0I2P4</accession>
<feature type="domain" description="Aminotransferase class V" evidence="7">
    <location>
        <begin position="2"/>
        <end position="360"/>
    </location>
</feature>
<evidence type="ECO:0000313" key="8">
    <source>
        <dbReference type="EMBL" id="AZU63621.1"/>
    </source>
</evidence>
<dbReference type="InterPro" id="IPR015424">
    <property type="entry name" value="PyrdxlP-dep_Trfase"/>
</dbReference>
<keyword evidence="3" id="KW-0479">Metal-binding</keyword>
<dbReference type="PANTHER" id="PTHR11601">
    <property type="entry name" value="CYSTEINE DESULFURYLASE FAMILY MEMBER"/>
    <property type="match status" value="1"/>
</dbReference>
<dbReference type="EMBL" id="CP022572">
    <property type="protein sequence ID" value="AZU63621.1"/>
    <property type="molecule type" value="Genomic_DNA"/>
</dbReference>
<name>A0A3T0I2P4_9BACI</name>
<evidence type="ECO:0000256" key="3">
    <source>
        <dbReference type="ARBA" id="ARBA00022723"/>
    </source>
</evidence>
<dbReference type="GO" id="GO:0046872">
    <property type="term" value="F:metal ion binding"/>
    <property type="evidence" value="ECO:0007669"/>
    <property type="project" value="UniProtKB-KW"/>
</dbReference>
<keyword evidence="5" id="KW-0408">Iron</keyword>
<evidence type="ECO:0000256" key="2">
    <source>
        <dbReference type="ARBA" id="ARBA00006490"/>
    </source>
</evidence>
<comment type="similarity">
    <text evidence="2">Belongs to the class-V pyridoxal-phosphate-dependent aminotransferase family. NifS/IscS subfamily.</text>
</comment>
<proteinExistence type="inferred from homology"/>
<dbReference type="PANTHER" id="PTHR11601:SF50">
    <property type="entry name" value="CYSTEINE DESULFURASE ISCS 2-RELATED"/>
    <property type="match status" value="1"/>
</dbReference>